<dbReference type="Gene3D" id="1.20.1540.10">
    <property type="entry name" value="Rhomboid-like"/>
    <property type="match status" value="1"/>
</dbReference>
<feature type="transmembrane region" description="Helical" evidence="7">
    <location>
        <begin position="179"/>
        <end position="198"/>
    </location>
</feature>
<evidence type="ECO:0000313" key="9">
    <source>
        <dbReference type="EMBL" id="SPH24092.1"/>
    </source>
</evidence>
<feature type="transmembrane region" description="Helical" evidence="7">
    <location>
        <begin position="100"/>
        <end position="119"/>
    </location>
</feature>
<dbReference type="Proteomes" id="UP000244924">
    <property type="component" value="Unassembled WGS sequence"/>
</dbReference>
<dbReference type="GO" id="GO:0006508">
    <property type="term" value="P:proteolysis"/>
    <property type="evidence" value="ECO:0007669"/>
    <property type="project" value="UniProtKB-KW"/>
</dbReference>
<evidence type="ECO:0000259" key="8">
    <source>
        <dbReference type="Pfam" id="PF01694"/>
    </source>
</evidence>
<proteinExistence type="inferred from homology"/>
<dbReference type="GO" id="GO:0004252">
    <property type="term" value="F:serine-type endopeptidase activity"/>
    <property type="evidence" value="ECO:0007669"/>
    <property type="project" value="InterPro"/>
</dbReference>
<dbReference type="SUPFAM" id="SSF144091">
    <property type="entry name" value="Rhomboid-like"/>
    <property type="match status" value="1"/>
</dbReference>
<accession>A0A2R8BKX9</accession>
<keyword evidence="6 7" id="KW-0472">Membrane</keyword>
<evidence type="ECO:0000256" key="2">
    <source>
        <dbReference type="ARBA" id="ARBA00009045"/>
    </source>
</evidence>
<feature type="domain" description="Peptidase S54 rhomboid" evidence="8">
    <location>
        <begin position="61"/>
        <end position="198"/>
    </location>
</feature>
<reference evidence="9 10" key="1">
    <citation type="submission" date="2018-03" db="EMBL/GenBank/DDBJ databases">
        <authorList>
            <person name="Keele B.F."/>
        </authorList>
    </citation>
    <scope>NUCLEOTIDE SEQUENCE [LARGE SCALE GENOMIC DNA]</scope>
    <source>
        <strain evidence="9 10">CECT 8626</strain>
    </source>
</reference>
<keyword evidence="3 7" id="KW-0812">Transmembrane</keyword>
<organism evidence="9 10">
    <name type="scientific">Albidovulum aquaemixtae</name>
    <dbReference type="NCBI Taxonomy" id="1542388"/>
    <lineage>
        <taxon>Bacteria</taxon>
        <taxon>Pseudomonadati</taxon>
        <taxon>Pseudomonadota</taxon>
        <taxon>Alphaproteobacteria</taxon>
        <taxon>Rhodobacterales</taxon>
        <taxon>Paracoccaceae</taxon>
        <taxon>Albidovulum</taxon>
    </lineage>
</organism>
<keyword evidence="4 9" id="KW-0378">Hydrolase</keyword>
<dbReference type="PANTHER" id="PTHR43731:SF14">
    <property type="entry name" value="PRESENILIN-ASSOCIATED RHOMBOID-LIKE PROTEIN, MITOCHONDRIAL"/>
    <property type="match status" value="1"/>
</dbReference>
<sequence length="204" mass="21949">MRSLAPAWTIVLLCAVPELAFWGADLGLWGRPDWRATGIEYGGFWSGLLGNWRPNYAAQPWLMFATYGFLHAGLWHFALNMVTLLSLASPVLARFGAERFLLIYVASLIGGGVGFALLGPVSAPMVGASGALFGLAGAILAVDTDRRASLGLSIWPVLRVVLLLALLNLVLWWAMHGQLAWQTHLGGFLAGGALAFILPGRRRP</sequence>
<feature type="transmembrane region" description="Helical" evidence="7">
    <location>
        <begin position="125"/>
        <end position="142"/>
    </location>
</feature>
<evidence type="ECO:0000256" key="4">
    <source>
        <dbReference type="ARBA" id="ARBA00022801"/>
    </source>
</evidence>
<name>A0A2R8BKX9_9RHOB</name>
<dbReference type="GO" id="GO:0016020">
    <property type="term" value="C:membrane"/>
    <property type="evidence" value="ECO:0007669"/>
    <property type="project" value="UniProtKB-SubCell"/>
</dbReference>
<dbReference type="Pfam" id="PF01694">
    <property type="entry name" value="Rhomboid"/>
    <property type="match status" value="1"/>
</dbReference>
<protein>
    <submittedName>
        <fullName evidence="9">Rhomboid protease GluP</fullName>
        <ecNumber evidence="9">3.4.21.105</ecNumber>
    </submittedName>
</protein>
<dbReference type="EC" id="3.4.21.105" evidence="9"/>
<gene>
    <name evidence="9" type="primary">gluP_1</name>
    <name evidence="9" type="ORF">DEA8626_03141</name>
</gene>
<dbReference type="EMBL" id="OMOQ01000003">
    <property type="protein sequence ID" value="SPH24092.1"/>
    <property type="molecule type" value="Genomic_DNA"/>
</dbReference>
<dbReference type="InterPro" id="IPR035952">
    <property type="entry name" value="Rhomboid-like_sf"/>
</dbReference>
<evidence type="ECO:0000256" key="3">
    <source>
        <dbReference type="ARBA" id="ARBA00022692"/>
    </source>
</evidence>
<evidence type="ECO:0000256" key="6">
    <source>
        <dbReference type="ARBA" id="ARBA00023136"/>
    </source>
</evidence>
<comment type="similarity">
    <text evidence="2">Belongs to the peptidase S54 family.</text>
</comment>
<dbReference type="InterPro" id="IPR022764">
    <property type="entry name" value="Peptidase_S54_rhomboid_dom"/>
</dbReference>
<keyword evidence="9" id="KW-0645">Protease</keyword>
<evidence type="ECO:0000256" key="5">
    <source>
        <dbReference type="ARBA" id="ARBA00022989"/>
    </source>
</evidence>
<keyword evidence="5 7" id="KW-1133">Transmembrane helix</keyword>
<evidence type="ECO:0000313" key="10">
    <source>
        <dbReference type="Proteomes" id="UP000244924"/>
    </source>
</evidence>
<keyword evidence="10" id="KW-1185">Reference proteome</keyword>
<dbReference type="InterPro" id="IPR050925">
    <property type="entry name" value="Rhomboid_protease_S54"/>
</dbReference>
<dbReference type="RefSeq" id="WP_108854152.1">
    <property type="nucleotide sequence ID" value="NZ_OMOQ01000003.1"/>
</dbReference>
<dbReference type="AlphaFoldDB" id="A0A2R8BKX9"/>
<evidence type="ECO:0000256" key="7">
    <source>
        <dbReference type="SAM" id="Phobius"/>
    </source>
</evidence>
<dbReference type="OrthoDB" id="9797190at2"/>
<comment type="subcellular location">
    <subcellularLocation>
        <location evidence="1">Membrane</location>
        <topology evidence="1">Multi-pass membrane protein</topology>
    </subcellularLocation>
</comment>
<dbReference type="PANTHER" id="PTHR43731">
    <property type="entry name" value="RHOMBOID PROTEASE"/>
    <property type="match status" value="1"/>
</dbReference>
<evidence type="ECO:0000256" key="1">
    <source>
        <dbReference type="ARBA" id="ARBA00004141"/>
    </source>
</evidence>
<feature type="transmembrane region" description="Helical" evidence="7">
    <location>
        <begin position="154"/>
        <end position="173"/>
    </location>
</feature>
<feature type="transmembrane region" description="Helical" evidence="7">
    <location>
        <begin position="61"/>
        <end position="88"/>
    </location>
</feature>